<evidence type="ECO:0000313" key="2">
    <source>
        <dbReference type="EMBL" id="KAJ8424964.1"/>
    </source>
</evidence>
<dbReference type="Proteomes" id="UP001153076">
    <property type="component" value="Unassembled WGS sequence"/>
</dbReference>
<feature type="compositionally biased region" description="Polar residues" evidence="1">
    <location>
        <begin position="128"/>
        <end position="137"/>
    </location>
</feature>
<dbReference type="EMBL" id="JAKOGI010001567">
    <property type="protein sequence ID" value="KAJ8424964.1"/>
    <property type="molecule type" value="Genomic_DNA"/>
</dbReference>
<dbReference type="AlphaFoldDB" id="A0A9Q1GSV7"/>
<protein>
    <submittedName>
        <fullName evidence="2">Uncharacterized protein</fullName>
    </submittedName>
</protein>
<dbReference type="OrthoDB" id="425619at2759"/>
<feature type="compositionally biased region" description="Polar residues" evidence="1">
    <location>
        <begin position="166"/>
        <end position="185"/>
    </location>
</feature>
<name>A0A9Q1GSV7_9CARY</name>
<evidence type="ECO:0000256" key="1">
    <source>
        <dbReference type="SAM" id="MobiDB-lite"/>
    </source>
</evidence>
<feature type="compositionally biased region" description="Polar residues" evidence="1">
    <location>
        <begin position="9"/>
        <end position="23"/>
    </location>
</feature>
<feature type="region of interest" description="Disordered" evidence="1">
    <location>
        <begin position="1"/>
        <end position="23"/>
    </location>
</feature>
<proteinExistence type="predicted"/>
<organism evidence="2 3">
    <name type="scientific">Carnegiea gigantea</name>
    <dbReference type="NCBI Taxonomy" id="171969"/>
    <lineage>
        <taxon>Eukaryota</taxon>
        <taxon>Viridiplantae</taxon>
        <taxon>Streptophyta</taxon>
        <taxon>Embryophyta</taxon>
        <taxon>Tracheophyta</taxon>
        <taxon>Spermatophyta</taxon>
        <taxon>Magnoliopsida</taxon>
        <taxon>eudicotyledons</taxon>
        <taxon>Gunneridae</taxon>
        <taxon>Pentapetalae</taxon>
        <taxon>Caryophyllales</taxon>
        <taxon>Cactineae</taxon>
        <taxon>Cactaceae</taxon>
        <taxon>Cactoideae</taxon>
        <taxon>Echinocereeae</taxon>
        <taxon>Carnegiea</taxon>
    </lineage>
</organism>
<gene>
    <name evidence="2" type="ORF">Cgig2_001819</name>
</gene>
<evidence type="ECO:0000313" key="3">
    <source>
        <dbReference type="Proteomes" id="UP001153076"/>
    </source>
</evidence>
<keyword evidence="3" id="KW-1185">Reference proteome</keyword>
<sequence length="202" mass="22482">MDNHDEETVFTTPMTPNAPEAQSEQTVSTYAALVNLDEGTSLKFVQAPLVNGRKCAKIDPQDVAPEIHFWQSAILCAVLGANPPLQKLIKFLLSINKQLRALNKCKYADLKSQQEQARLVLTQIQHGRTTREFSTAPTGEEKRSTNQNRMKMREQDTNQRWKWLTGVQNVKTNTTSGLSSKQGVGNSAPAKFRSPDKSPATD</sequence>
<reference evidence="2" key="1">
    <citation type="submission" date="2022-04" db="EMBL/GenBank/DDBJ databases">
        <title>Carnegiea gigantea Genome sequencing and assembly v2.</title>
        <authorList>
            <person name="Copetti D."/>
            <person name="Sanderson M.J."/>
            <person name="Burquez A."/>
            <person name="Wojciechowski M.F."/>
        </authorList>
    </citation>
    <scope>NUCLEOTIDE SEQUENCE</scope>
    <source>
        <strain evidence="2">SGP5-SGP5p</strain>
        <tissue evidence="2">Aerial part</tissue>
    </source>
</reference>
<comment type="caution">
    <text evidence="2">The sequence shown here is derived from an EMBL/GenBank/DDBJ whole genome shotgun (WGS) entry which is preliminary data.</text>
</comment>
<feature type="region of interest" description="Disordered" evidence="1">
    <location>
        <begin position="128"/>
        <end position="202"/>
    </location>
</feature>
<accession>A0A9Q1GSV7</accession>